<organism evidence="1 2">
    <name type="scientific">Steinernema carpocapsae</name>
    <name type="common">Entomopathogenic nematode</name>
    <dbReference type="NCBI Taxonomy" id="34508"/>
    <lineage>
        <taxon>Eukaryota</taxon>
        <taxon>Metazoa</taxon>
        <taxon>Ecdysozoa</taxon>
        <taxon>Nematoda</taxon>
        <taxon>Chromadorea</taxon>
        <taxon>Rhabditida</taxon>
        <taxon>Tylenchina</taxon>
        <taxon>Panagrolaimomorpha</taxon>
        <taxon>Strongyloidoidea</taxon>
        <taxon>Steinernematidae</taxon>
        <taxon>Steinernema</taxon>
    </lineage>
</organism>
<gene>
    <name evidence="1" type="ORF">L596_030541</name>
</gene>
<protein>
    <submittedName>
        <fullName evidence="1">Uncharacterized protein</fullName>
    </submittedName>
</protein>
<evidence type="ECO:0000313" key="1">
    <source>
        <dbReference type="EMBL" id="TKR57898.1"/>
    </source>
</evidence>
<reference evidence="1 2" key="2">
    <citation type="journal article" date="2019" name="G3 (Bethesda)">
        <title>Hybrid Assembly of the Genome of the Entomopathogenic Nematode Steinernema carpocapsae Identifies the X-Chromosome.</title>
        <authorList>
            <person name="Serra L."/>
            <person name="Macchietto M."/>
            <person name="Macias-Munoz A."/>
            <person name="McGill C.J."/>
            <person name="Rodriguez I.M."/>
            <person name="Rodriguez B."/>
            <person name="Murad R."/>
            <person name="Mortazavi A."/>
        </authorList>
    </citation>
    <scope>NUCLEOTIDE SEQUENCE [LARGE SCALE GENOMIC DNA]</scope>
    <source>
        <strain evidence="1 2">ALL</strain>
    </source>
</reference>
<dbReference type="EMBL" id="AZBU02000014">
    <property type="protein sequence ID" value="TKR57898.1"/>
    <property type="molecule type" value="Genomic_DNA"/>
</dbReference>
<reference evidence="1 2" key="1">
    <citation type="journal article" date="2015" name="Genome Biol.">
        <title>Comparative genomics of Steinernema reveals deeply conserved gene regulatory networks.</title>
        <authorList>
            <person name="Dillman A.R."/>
            <person name="Macchietto M."/>
            <person name="Porter C.F."/>
            <person name="Rogers A."/>
            <person name="Williams B."/>
            <person name="Antoshechkin I."/>
            <person name="Lee M.M."/>
            <person name="Goodwin Z."/>
            <person name="Lu X."/>
            <person name="Lewis E.E."/>
            <person name="Goodrich-Blair H."/>
            <person name="Stock S.P."/>
            <person name="Adams B.J."/>
            <person name="Sternberg P.W."/>
            <person name="Mortazavi A."/>
        </authorList>
    </citation>
    <scope>NUCLEOTIDE SEQUENCE [LARGE SCALE GENOMIC DNA]</scope>
    <source>
        <strain evidence="1 2">ALL</strain>
    </source>
</reference>
<keyword evidence="2" id="KW-1185">Reference proteome</keyword>
<sequence length="102" mass="11950">MESVSTVFERTSCDRNWFAEKAIVATFQWHFLWVFVGDRWTVSNKAIDLVITIGYAWVAIPNVVHYQKTLQKRKTQFFQLLKCCEHNLNLNILAYALLPTVI</sequence>
<dbReference type="Proteomes" id="UP000298663">
    <property type="component" value="Unassembled WGS sequence"/>
</dbReference>
<evidence type="ECO:0000313" key="2">
    <source>
        <dbReference type="Proteomes" id="UP000298663"/>
    </source>
</evidence>
<proteinExistence type="predicted"/>
<accession>A0A4U5LPR1</accession>
<name>A0A4U5LPR1_STECR</name>
<dbReference type="AlphaFoldDB" id="A0A4U5LPR1"/>
<comment type="caution">
    <text evidence="1">The sequence shown here is derived from an EMBL/GenBank/DDBJ whole genome shotgun (WGS) entry which is preliminary data.</text>
</comment>